<dbReference type="InterPro" id="IPR050482">
    <property type="entry name" value="Sensor_HK_TwoCompSys"/>
</dbReference>
<keyword evidence="3" id="KW-0808">Transferase</keyword>
<keyword evidence="4 9" id="KW-0812">Transmembrane</keyword>
<evidence type="ECO:0000256" key="5">
    <source>
        <dbReference type="ARBA" id="ARBA00022777"/>
    </source>
</evidence>
<feature type="domain" description="Histidine kinase/HSP90-like ATPase" evidence="10">
    <location>
        <begin position="564"/>
        <end position="654"/>
    </location>
</feature>
<keyword evidence="7" id="KW-0902">Two-component regulatory system</keyword>
<dbReference type="PANTHER" id="PTHR24421">
    <property type="entry name" value="NITRATE/NITRITE SENSOR PROTEIN NARX-RELATED"/>
    <property type="match status" value="1"/>
</dbReference>
<protein>
    <recommendedName>
        <fullName evidence="10">Histidine kinase/HSP90-like ATPase domain-containing protein</fullName>
    </recommendedName>
</protein>
<dbReference type="PANTHER" id="PTHR24421:SF37">
    <property type="entry name" value="SENSOR HISTIDINE KINASE NARS"/>
    <property type="match status" value="1"/>
</dbReference>
<dbReference type="Pfam" id="PF07730">
    <property type="entry name" value="HisKA_3"/>
    <property type="match status" value="1"/>
</dbReference>
<dbReference type="SMART" id="SM00387">
    <property type="entry name" value="HATPase_c"/>
    <property type="match status" value="1"/>
</dbReference>
<evidence type="ECO:0000313" key="12">
    <source>
        <dbReference type="Proteomes" id="UP001500888"/>
    </source>
</evidence>
<dbReference type="Gene3D" id="1.20.5.1930">
    <property type="match status" value="1"/>
</dbReference>
<dbReference type="InterPro" id="IPR036890">
    <property type="entry name" value="HATPase_C_sf"/>
</dbReference>
<gene>
    <name evidence="11" type="ORF">GCM10022226_25360</name>
</gene>
<sequence>MTVTASAVASAALVLLSLVITFTLPPAWRPVPPVIPDTAAGMMFPIVAAFLIAHRPRLVTAWLMCAGGLMCALNVAATALMLRAAADGHLALAGYLRYPAIAGWAFGGLLLAILAPLYSPDGRLPSPGWRWVAWLGIGLRTLEVVRDVVRPTSAATTHPYGRIIPNPLEIPALAPYFGTITHVTASGVAVVVVAALLSLGVRFRRSDGVVRRQIAWPALAFAVYVVFLMMFFLGGPDFWLPVTVWTGLLPFAIAFAVMRYRLYGIDTVISRTVVTAGLLATVGAVYFGAGAVSSLVVSGYHPVGGLAAALFAGAFFQPMRRALQRSVDRMLYGSVGDPRLLAERLTQELRRADPAEALTSVITVVRDGLGVTGTAVEVTDGQPRYLESGVVGTDPRRIPLVWHGELVGSLLIGPQGPRRFAVAHDDRVLATLTPYAADVAHAVRMAANLQRSRERILTAREEERRRLRRDLHDGLGQTLSSMAMTINIARVTLKDSVKAADRLLVDLRTGMDAVGGDIRELVYGLRPPALDDLGLEGAIRALAGGGPPTTQVTVSGDLAELPAAVEVAVYRIVQEALTNIHKHARAGTAQVEVARTDALRVRISDDGAGLPSTVRAGVGTASMRERAAELGGTCTTTSSPGGGTVVEALIPLPSNA</sequence>
<dbReference type="Pfam" id="PF02518">
    <property type="entry name" value="HATPase_c"/>
    <property type="match status" value="1"/>
</dbReference>
<evidence type="ECO:0000256" key="6">
    <source>
        <dbReference type="ARBA" id="ARBA00022989"/>
    </source>
</evidence>
<keyword evidence="12" id="KW-1185">Reference proteome</keyword>
<dbReference type="SUPFAM" id="SSF55874">
    <property type="entry name" value="ATPase domain of HSP90 chaperone/DNA topoisomerase II/histidine kinase"/>
    <property type="match status" value="1"/>
</dbReference>
<dbReference type="Proteomes" id="UP001500888">
    <property type="component" value="Unassembled WGS sequence"/>
</dbReference>
<evidence type="ECO:0000256" key="2">
    <source>
        <dbReference type="ARBA" id="ARBA00022475"/>
    </source>
</evidence>
<feature type="transmembrane region" description="Helical" evidence="9">
    <location>
        <begin position="213"/>
        <end position="232"/>
    </location>
</feature>
<name>A0ABP7HWG3_9ACTN</name>
<dbReference type="RefSeq" id="WP_344938199.1">
    <property type="nucleotide sequence ID" value="NZ_BAAAZR010000004.1"/>
</dbReference>
<feature type="transmembrane region" description="Helical" evidence="9">
    <location>
        <begin position="176"/>
        <end position="201"/>
    </location>
</feature>
<feature type="transmembrane region" description="Helical" evidence="9">
    <location>
        <begin position="94"/>
        <end position="118"/>
    </location>
</feature>
<dbReference type="InterPro" id="IPR003594">
    <property type="entry name" value="HATPase_dom"/>
</dbReference>
<keyword evidence="8 9" id="KW-0472">Membrane</keyword>
<keyword evidence="5" id="KW-0418">Kinase</keyword>
<organism evidence="11 12">
    <name type="scientific">Sphaerisporangium flaviroseum</name>
    <dbReference type="NCBI Taxonomy" id="509199"/>
    <lineage>
        <taxon>Bacteria</taxon>
        <taxon>Bacillati</taxon>
        <taxon>Actinomycetota</taxon>
        <taxon>Actinomycetes</taxon>
        <taxon>Streptosporangiales</taxon>
        <taxon>Streptosporangiaceae</taxon>
        <taxon>Sphaerisporangium</taxon>
    </lineage>
</organism>
<feature type="transmembrane region" description="Helical" evidence="9">
    <location>
        <begin position="6"/>
        <end position="27"/>
    </location>
</feature>
<keyword evidence="2" id="KW-1003">Cell membrane</keyword>
<evidence type="ECO:0000256" key="8">
    <source>
        <dbReference type="ARBA" id="ARBA00023136"/>
    </source>
</evidence>
<comment type="caution">
    <text evidence="11">The sequence shown here is derived from an EMBL/GenBank/DDBJ whole genome shotgun (WGS) entry which is preliminary data.</text>
</comment>
<evidence type="ECO:0000256" key="9">
    <source>
        <dbReference type="SAM" id="Phobius"/>
    </source>
</evidence>
<evidence type="ECO:0000256" key="4">
    <source>
        <dbReference type="ARBA" id="ARBA00022692"/>
    </source>
</evidence>
<evidence type="ECO:0000256" key="1">
    <source>
        <dbReference type="ARBA" id="ARBA00004651"/>
    </source>
</evidence>
<evidence type="ECO:0000313" key="11">
    <source>
        <dbReference type="EMBL" id="GAA3804405.1"/>
    </source>
</evidence>
<evidence type="ECO:0000259" key="10">
    <source>
        <dbReference type="SMART" id="SM00387"/>
    </source>
</evidence>
<evidence type="ECO:0000256" key="3">
    <source>
        <dbReference type="ARBA" id="ARBA00022679"/>
    </source>
</evidence>
<feature type="transmembrane region" description="Helical" evidence="9">
    <location>
        <begin position="59"/>
        <end position="82"/>
    </location>
</feature>
<dbReference type="EMBL" id="BAAAZR010000004">
    <property type="protein sequence ID" value="GAA3804405.1"/>
    <property type="molecule type" value="Genomic_DNA"/>
</dbReference>
<reference evidence="12" key="1">
    <citation type="journal article" date="2019" name="Int. J. Syst. Evol. Microbiol.">
        <title>The Global Catalogue of Microorganisms (GCM) 10K type strain sequencing project: providing services to taxonomists for standard genome sequencing and annotation.</title>
        <authorList>
            <consortium name="The Broad Institute Genomics Platform"/>
            <consortium name="The Broad Institute Genome Sequencing Center for Infectious Disease"/>
            <person name="Wu L."/>
            <person name="Ma J."/>
        </authorList>
    </citation>
    <scope>NUCLEOTIDE SEQUENCE [LARGE SCALE GENOMIC DNA]</scope>
    <source>
        <strain evidence="12">JCM 16908</strain>
    </source>
</reference>
<feature type="transmembrane region" description="Helical" evidence="9">
    <location>
        <begin position="238"/>
        <end position="257"/>
    </location>
</feature>
<evidence type="ECO:0000256" key="7">
    <source>
        <dbReference type="ARBA" id="ARBA00023012"/>
    </source>
</evidence>
<dbReference type="Gene3D" id="3.30.565.10">
    <property type="entry name" value="Histidine kinase-like ATPase, C-terminal domain"/>
    <property type="match status" value="1"/>
</dbReference>
<keyword evidence="6 9" id="KW-1133">Transmembrane helix</keyword>
<accession>A0ABP7HWG3</accession>
<proteinExistence type="predicted"/>
<dbReference type="CDD" id="cd16917">
    <property type="entry name" value="HATPase_UhpB-NarQ-NarX-like"/>
    <property type="match status" value="1"/>
</dbReference>
<feature type="transmembrane region" description="Helical" evidence="9">
    <location>
        <begin position="295"/>
        <end position="316"/>
    </location>
</feature>
<comment type="subcellular location">
    <subcellularLocation>
        <location evidence="1">Cell membrane</location>
        <topology evidence="1">Multi-pass membrane protein</topology>
    </subcellularLocation>
</comment>
<feature type="transmembrane region" description="Helical" evidence="9">
    <location>
        <begin position="269"/>
        <end position="289"/>
    </location>
</feature>
<dbReference type="InterPro" id="IPR011712">
    <property type="entry name" value="Sig_transdc_His_kin_sub3_dim/P"/>
</dbReference>